<dbReference type="Proteomes" id="UP000053263">
    <property type="component" value="Unassembled WGS sequence"/>
</dbReference>
<evidence type="ECO:0000313" key="1">
    <source>
        <dbReference type="EMBL" id="KII84261.1"/>
    </source>
</evidence>
<accession>A0A0C9SKS8</accession>
<protein>
    <submittedName>
        <fullName evidence="1">Uncharacterized protein</fullName>
    </submittedName>
</protein>
<name>A0A0C9SKS8_PLICR</name>
<dbReference type="HOGENOM" id="CLU_1886614_0_0_1"/>
<dbReference type="AlphaFoldDB" id="A0A0C9SKS8"/>
<proteinExistence type="predicted"/>
<organism evidence="1 2">
    <name type="scientific">Plicaturopsis crispa FD-325 SS-3</name>
    <dbReference type="NCBI Taxonomy" id="944288"/>
    <lineage>
        <taxon>Eukaryota</taxon>
        <taxon>Fungi</taxon>
        <taxon>Dikarya</taxon>
        <taxon>Basidiomycota</taxon>
        <taxon>Agaricomycotina</taxon>
        <taxon>Agaricomycetes</taxon>
        <taxon>Agaricomycetidae</taxon>
        <taxon>Amylocorticiales</taxon>
        <taxon>Amylocorticiaceae</taxon>
        <taxon>Plicatura</taxon>
        <taxon>Plicaturopsis crispa</taxon>
    </lineage>
</organism>
<gene>
    <name evidence="1" type="ORF">PLICRDRAFT_358605</name>
</gene>
<dbReference type="OrthoDB" id="3071625at2759"/>
<evidence type="ECO:0000313" key="2">
    <source>
        <dbReference type="Proteomes" id="UP000053263"/>
    </source>
</evidence>
<sequence length="135" mass="15015">MDQSHFHTPDCGCDHDADARALARAMANVKRDPQGAVRTLESAHVPEPMLFQAVVNCSLNVPRIRRSGAPAMFLRFIKEGYRSNAEPHPDPSILPPRQWERPVIGILNILVAIRDDKSQAQDSAIVSELIRGIWA</sequence>
<dbReference type="EMBL" id="KN832571">
    <property type="protein sequence ID" value="KII84261.1"/>
    <property type="molecule type" value="Genomic_DNA"/>
</dbReference>
<keyword evidence="2" id="KW-1185">Reference proteome</keyword>
<reference evidence="1 2" key="1">
    <citation type="submission" date="2014-06" db="EMBL/GenBank/DDBJ databases">
        <title>Evolutionary Origins and Diversification of the Mycorrhizal Mutualists.</title>
        <authorList>
            <consortium name="DOE Joint Genome Institute"/>
            <consortium name="Mycorrhizal Genomics Consortium"/>
            <person name="Kohler A."/>
            <person name="Kuo A."/>
            <person name="Nagy L.G."/>
            <person name="Floudas D."/>
            <person name="Copeland A."/>
            <person name="Barry K.W."/>
            <person name="Cichocki N."/>
            <person name="Veneault-Fourrey C."/>
            <person name="LaButti K."/>
            <person name="Lindquist E.A."/>
            <person name="Lipzen A."/>
            <person name="Lundell T."/>
            <person name="Morin E."/>
            <person name="Murat C."/>
            <person name="Riley R."/>
            <person name="Ohm R."/>
            <person name="Sun H."/>
            <person name="Tunlid A."/>
            <person name="Henrissat B."/>
            <person name="Grigoriev I.V."/>
            <person name="Hibbett D.S."/>
            <person name="Martin F."/>
        </authorList>
    </citation>
    <scope>NUCLEOTIDE SEQUENCE [LARGE SCALE GENOMIC DNA]</scope>
    <source>
        <strain evidence="1 2">FD-325 SS-3</strain>
    </source>
</reference>